<evidence type="ECO:0000259" key="3">
    <source>
        <dbReference type="PROSITE" id="PS51186"/>
    </source>
</evidence>
<dbReference type="CDD" id="cd04301">
    <property type="entry name" value="NAT_SF"/>
    <property type="match status" value="1"/>
</dbReference>
<dbReference type="Proteomes" id="UP000533476">
    <property type="component" value="Unassembled WGS sequence"/>
</dbReference>
<dbReference type="AlphaFoldDB" id="A0A7Y0Q228"/>
<dbReference type="InterPro" id="IPR000182">
    <property type="entry name" value="GNAT_dom"/>
</dbReference>
<dbReference type="EMBL" id="JABBVZ010000014">
    <property type="protein sequence ID" value="NMP21950.1"/>
    <property type="molecule type" value="Genomic_DNA"/>
</dbReference>
<dbReference type="PROSITE" id="PS51186">
    <property type="entry name" value="GNAT"/>
    <property type="match status" value="1"/>
</dbReference>
<accession>A0A7Y0Q228</accession>
<evidence type="ECO:0000313" key="5">
    <source>
        <dbReference type="Proteomes" id="UP000533476"/>
    </source>
</evidence>
<dbReference type="SUPFAM" id="SSF55729">
    <property type="entry name" value="Acyl-CoA N-acyltransferases (Nat)"/>
    <property type="match status" value="1"/>
</dbReference>
<keyword evidence="1 4" id="KW-0808">Transferase</keyword>
<protein>
    <submittedName>
        <fullName evidence="4">GNAT family N-acetyltransferase</fullName>
    </submittedName>
</protein>
<gene>
    <name evidence="4" type="ORF">HIJ39_06235</name>
</gene>
<keyword evidence="2" id="KW-0012">Acyltransferase</keyword>
<dbReference type="Pfam" id="PF13673">
    <property type="entry name" value="Acetyltransf_10"/>
    <property type="match status" value="1"/>
</dbReference>
<dbReference type="InterPro" id="IPR050832">
    <property type="entry name" value="Bact_Acetyltransf"/>
</dbReference>
<proteinExistence type="predicted"/>
<dbReference type="RefSeq" id="WP_169097820.1">
    <property type="nucleotide sequence ID" value="NZ_JABBVZ010000014.1"/>
</dbReference>
<name>A0A7Y0Q228_9FIRM</name>
<evidence type="ECO:0000313" key="4">
    <source>
        <dbReference type="EMBL" id="NMP21950.1"/>
    </source>
</evidence>
<comment type="caution">
    <text evidence="4">The sequence shown here is derived from an EMBL/GenBank/DDBJ whole genome shotgun (WGS) entry which is preliminary data.</text>
</comment>
<evidence type="ECO:0000256" key="1">
    <source>
        <dbReference type="ARBA" id="ARBA00022679"/>
    </source>
</evidence>
<dbReference type="PANTHER" id="PTHR43877:SF2">
    <property type="entry name" value="AMINOALKYLPHOSPHONATE N-ACETYLTRANSFERASE-RELATED"/>
    <property type="match status" value="1"/>
</dbReference>
<dbReference type="InterPro" id="IPR016181">
    <property type="entry name" value="Acyl_CoA_acyltransferase"/>
</dbReference>
<dbReference type="PANTHER" id="PTHR43877">
    <property type="entry name" value="AMINOALKYLPHOSPHONATE N-ACETYLTRANSFERASE-RELATED-RELATED"/>
    <property type="match status" value="1"/>
</dbReference>
<dbReference type="Gene3D" id="3.40.630.30">
    <property type="match status" value="1"/>
</dbReference>
<evidence type="ECO:0000256" key="2">
    <source>
        <dbReference type="ARBA" id="ARBA00023315"/>
    </source>
</evidence>
<dbReference type="GO" id="GO:0016747">
    <property type="term" value="F:acyltransferase activity, transferring groups other than amino-acyl groups"/>
    <property type="evidence" value="ECO:0007669"/>
    <property type="project" value="InterPro"/>
</dbReference>
<reference evidence="4 5" key="1">
    <citation type="submission" date="2020-04" db="EMBL/GenBank/DDBJ databases">
        <authorList>
            <person name="Zhang R."/>
            <person name="Schippers A."/>
        </authorList>
    </citation>
    <scope>NUCLEOTIDE SEQUENCE [LARGE SCALE GENOMIC DNA]</scope>
    <source>
        <strain evidence="4 5">DSM 109850</strain>
    </source>
</reference>
<keyword evidence="5" id="KW-1185">Reference proteome</keyword>
<feature type="domain" description="N-acetyltransferase" evidence="3">
    <location>
        <begin position="4"/>
        <end position="157"/>
    </location>
</feature>
<organism evidence="4 5">
    <name type="scientific">Sulfobacillus harzensis</name>
    <dbReference type="NCBI Taxonomy" id="2729629"/>
    <lineage>
        <taxon>Bacteria</taxon>
        <taxon>Bacillati</taxon>
        <taxon>Bacillota</taxon>
        <taxon>Clostridia</taxon>
        <taxon>Eubacteriales</taxon>
        <taxon>Clostridiales Family XVII. Incertae Sedis</taxon>
        <taxon>Sulfobacillus</taxon>
    </lineage>
</organism>
<sequence>MVEVTVRQAVLRDAPSICRVHQSSVRVLCQGDYTPQQIEAWIGACMPQDYRDSMADGEHLWVAEADGQVVGFAGRRGEEITAVYVDPHYAHQRIWQRLLQVVERSFLADGTPRAWLDASLTAVSFYAHQGYQSSETRMHRLRSGMEIECVRMEKPLIG</sequence>